<organism evidence="1 2">
    <name type="scientific">Xenopus laevis</name>
    <name type="common">African clawed frog</name>
    <dbReference type="NCBI Taxonomy" id="8355"/>
    <lineage>
        <taxon>Eukaryota</taxon>
        <taxon>Metazoa</taxon>
        <taxon>Chordata</taxon>
        <taxon>Craniata</taxon>
        <taxon>Vertebrata</taxon>
        <taxon>Euteleostomi</taxon>
        <taxon>Amphibia</taxon>
        <taxon>Batrachia</taxon>
        <taxon>Anura</taxon>
        <taxon>Pipoidea</taxon>
        <taxon>Pipidae</taxon>
        <taxon>Xenopodinae</taxon>
        <taxon>Xenopus</taxon>
        <taxon>Xenopus</taxon>
    </lineage>
</organism>
<accession>A0A974H544</accession>
<reference evidence="2" key="1">
    <citation type="journal article" date="2016" name="Nature">
        <title>Genome evolution in the allotetraploid frog Xenopus laevis.</title>
        <authorList>
            <person name="Session A.M."/>
            <person name="Uno Y."/>
            <person name="Kwon T."/>
            <person name="Chapman J.A."/>
            <person name="Toyoda A."/>
            <person name="Takahashi S."/>
            <person name="Fukui A."/>
            <person name="Hikosaka A."/>
            <person name="Suzuki A."/>
            <person name="Kondo M."/>
            <person name="van Heeringen S.J."/>
            <person name="Quigley I."/>
            <person name="Heinz S."/>
            <person name="Ogino H."/>
            <person name="Ochi H."/>
            <person name="Hellsten U."/>
            <person name="Lyons J.B."/>
            <person name="Simakov O."/>
            <person name="Putnam N."/>
            <person name="Stites J."/>
            <person name="Kuroki Y."/>
            <person name="Tanaka T."/>
            <person name="Michiue T."/>
            <person name="Watanabe M."/>
            <person name="Bogdanovic O."/>
            <person name="Lister R."/>
            <person name="Georgiou G."/>
            <person name="Paranjpe S.S."/>
            <person name="van Kruijsbergen I."/>
            <person name="Shu S."/>
            <person name="Carlson J."/>
            <person name="Kinoshita T."/>
            <person name="Ohta Y."/>
            <person name="Mawaribuchi S."/>
            <person name="Jenkins J."/>
            <person name="Grimwood J."/>
            <person name="Schmutz J."/>
            <person name="Mitros T."/>
            <person name="Mozaffari S.V."/>
            <person name="Suzuki Y."/>
            <person name="Haramoto Y."/>
            <person name="Yamamoto T.S."/>
            <person name="Takagi C."/>
            <person name="Heald R."/>
            <person name="Miller K."/>
            <person name="Haudenschild C."/>
            <person name="Kitzman J."/>
            <person name="Nakayama T."/>
            <person name="Izutsu Y."/>
            <person name="Robert J."/>
            <person name="Fortriede J."/>
            <person name="Burns K."/>
            <person name="Lotay V."/>
            <person name="Karimi K."/>
            <person name="Yasuoka Y."/>
            <person name="Dichmann D.S."/>
            <person name="Flajnik M.F."/>
            <person name="Houston D.W."/>
            <person name="Shendure J."/>
            <person name="DuPasquier L."/>
            <person name="Vize P.D."/>
            <person name="Zorn A.M."/>
            <person name="Ito M."/>
            <person name="Marcotte E.M."/>
            <person name="Wallingford J.B."/>
            <person name="Ito Y."/>
            <person name="Asashima M."/>
            <person name="Ueno N."/>
            <person name="Matsuda Y."/>
            <person name="Veenstra G.J."/>
            <person name="Fujiyama A."/>
            <person name="Harland R.M."/>
            <person name="Taira M."/>
            <person name="Rokhsar D.S."/>
        </authorList>
    </citation>
    <scope>NUCLEOTIDE SEQUENCE [LARGE SCALE GENOMIC DNA]</scope>
    <source>
        <strain evidence="2">J</strain>
    </source>
</reference>
<sequence length="81" mass="9298">MHSTIVLGVTAYLSDTIMIPLPKPIPLLIIHLKEKYTLSLAKPKASTHPTNIKNIVLKYIRLYGHYSSRHQTFRYCYGNTL</sequence>
<dbReference type="EMBL" id="CM004481">
    <property type="protein sequence ID" value="OCT65253.1"/>
    <property type="molecule type" value="Genomic_DNA"/>
</dbReference>
<dbReference type="AlphaFoldDB" id="A0A974H544"/>
<evidence type="ECO:0000313" key="1">
    <source>
        <dbReference type="EMBL" id="OCT65253.1"/>
    </source>
</evidence>
<protein>
    <submittedName>
        <fullName evidence="1">Uncharacterized protein</fullName>
    </submittedName>
</protein>
<gene>
    <name evidence="1" type="ORF">XELAEV_18041492mg</name>
</gene>
<evidence type="ECO:0000313" key="2">
    <source>
        <dbReference type="Proteomes" id="UP000694892"/>
    </source>
</evidence>
<dbReference type="Proteomes" id="UP000694892">
    <property type="component" value="Chromosome 8S"/>
</dbReference>
<name>A0A974H544_XENLA</name>
<proteinExistence type="predicted"/>